<dbReference type="PANTHER" id="PTHR46896:SF3">
    <property type="entry name" value="FI06413P-RELATED"/>
    <property type="match status" value="1"/>
</dbReference>
<keyword evidence="9" id="KW-1185">Reference proteome</keyword>
<feature type="compositionally biased region" description="Basic and acidic residues" evidence="6">
    <location>
        <begin position="574"/>
        <end position="594"/>
    </location>
</feature>
<feature type="compositionally biased region" description="Acidic residues" evidence="6">
    <location>
        <begin position="1008"/>
        <end position="1023"/>
    </location>
</feature>
<dbReference type="Pfam" id="PF02902">
    <property type="entry name" value="Peptidase_C48"/>
    <property type="match status" value="2"/>
</dbReference>
<feature type="region of interest" description="Disordered" evidence="6">
    <location>
        <begin position="1312"/>
        <end position="1445"/>
    </location>
</feature>
<feature type="region of interest" description="Disordered" evidence="6">
    <location>
        <begin position="1118"/>
        <end position="1163"/>
    </location>
</feature>
<dbReference type="GO" id="GO:0005634">
    <property type="term" value="C:nucleus"/>
    <property type="evidence" value="ECO:0007669"/>
    <property type="project" value="TreeGrafter"/>
</dbReference>
<evidence type="ECO:0000256" key="2">
    <source>
        <dbReference type="ARBA" id="ARBA00022553"/>
    </source>
</evidence>
<feature type="region of interest" description="Disordered" evidence="6">
    <location>
        <begin position="292"/>
        <end position="323"/>
    </location>
</feature>
<dbReference type="PROSITE" id="PS50600">
    <property type="entry name" value="ULP_PROTEASE"/>
    <property type="match status" value="1"/>
</dbReference>
<feature type="compositionally biased region" description="Polar residues" evidence="6">
    <location>
        <begin position="862"/>
        <end position="874"/>
    </location>
</feature>
<feature type="compositionally biased region" description="Acidic residues" evidence="6">
    <location>
        <begin position="208"/>
        <end position="221"/>
    </location>
</feature>
<dbReference type="Proteomes" id="UP001176521">
    <property type="component" value="Unassembled WGS sequence"/>
</dbReference>
<feature type="compositionally biased region" description="Polar residues" evidence="6">
    <location>
        <begin position="1024"/>
        <end position="1034"/>
    </location>
</feature>
<feature type="region of interest" description="Disordered" evidence="6">
    <location>
        <begin position="527"/>
        <end position="602"/>
    </location>
</feature>
<keyword evidence="3" id="KW-0645">Protease</keyword>
<feature type="compositionally biased region" description="Polar residues" evidence="6">
    <location>
        <begin position="1120"/>
        <end position="1130"/>
    </location>
</feature>
<feature type="compositionally biased region" description="Low complexity" evidence="6">
    <location>
        <begin position="1140"/>
        <end position="1157"/>
    </location>
</feature>
<dbReference type="SUPFAM" id="SSF54001">
    <property type="entry name" value="Cysteine proteinases"/>
    <property type="match status" value="1"/>
</dbReference>
<comment type="caution">
    <text evidence="8">The sequence shown here is derived from an EMBL/GenBank/DDBJ whole genome shotgun (WGS) entry which is preliminary data.</text>
</comment>
<name>A0AAN6GAT8_9BASI</name>
<dbReference type="GO" id="GO:0005737">
    <property type="term" value="C:cytoplasm"/>
    <property type="evidence" value="ECO:0007669"/>
    <property type="project" value="TreeGrafter"/>
</dbReference>
<dbReference type="InterPro" id="IPR003653">
    <property type="entry name" value="Peptidase_C48_C"/>
</dbReference>
<protein>
    <recommendedName>
        <fullName evidence="7">Ubiquitin-like protease family profile domain-containing protein</fullName>
    </recommendedName>
</protein>
<dbReference type="GO" id="GO:0070139">
    <property type="term" value="F:SUMO-specific endopeptidase activity"/>
    <property type="evidence" value="ECO:0007669"/>
    <property type="project" value="TreeGrafter"/>
</dbReference>
<evidence type="ECO:0000259" key="7">
    <source>
        <dbReference type="PROSITE" id="PS50600"/>
    </source>
</evidence>
<dbReference type="GO" id="GO:0016926">
    <property type="term" value="P:protein desumoylation"/>
    <property type="evidence" value="ECO:0007669"/>
    <property type="project" value="TreeGrafter"/>
</dbReference>
<proteinExistence type="inferred from homology"/>
<feature type="compositionally biased region" description="Basic and acidic residues" evidence="6">
    <location>
        <begin position="1312"/>
        <end position="1334"/>
    </location>
</feature>
<feature type="compositionally biased region" description="Basic and acidic residues" evidence="6">
    <location>
        <begin position="158"/>
        <end position="182"/>
    </location>
</feature>
<feature type="compositionally biased region" description="Polar residues" evidence="6">
    <location>
        <begin position="1391"/>
        <end position="1405"/>
    </location>
</feature>
<evidence type="ECO:0000256" key="3">
    <source>
        <dbReference type="ARBA" id="ARBA00022670"/>
    </source>
</evidence>
<feature type="region of interest" description="Disordered" evidence="6">
    <location>
        <begin position="1"/>
        <end position="247"/>
    </location>
</feature>
<dbReference type="GO" id="GO:0006508">
    <property type="term" value="P:proteolysis"/>
    <property type="evidence" value="ECO:0007669"/>
    <property type="project" value="UniProtKB-KW"/>
</dbReference>
<sequence>MKIAGSGRGSQLEPTAGQSSAQRATLQAKALPGRLSLSAQEPITVEDDDEDSRSQAFTASPAKRDAFTSATPRSSDAASLSSGHDADESNDPIDMLHHRQSARGYDWPKSSPTRMDPNGSPREATPHPFELVDDSSDETSPQAGVKGKKVASVSPFDSRGEPSRKKRRCDDAPPPRQHDEPLPFKQSFKQSRVVVPSTASPSSREAEGDGDDERDDGDDDISYQGTNRGTSIAGVASGRGRSGGLGHDLMQLNGGRGAATAISAKRQQDRDNQVVAAAKGDVRWYDIKGAGQRSGVKASDSPVTSMARAESANGTRSAAPERTPDSYEFDHLLLGEQYIAGPHQLFCDVRPDRFQLKIRKTQTTDEETLINIQFEDIGLFTCPRKGAIGQFFKFQLKGDSCAITLLEGLSLEKRFDAKSLEASAIVGMMKDKDASAFTSSWENLCAKLKKKRPKFPPEFLDQPALDALLHNLRGRLPTGASPQIPVSTTKRANPIARIPVPITAPISSSSFHGHKPVDAFSNLMDRAQAPGSGHRADAPLPNIPRKASAPEMPRKATPSLLALSGTRPQTRQQTRREGTDDVHQDLEDSRRKAVSEAAVRQKTAPKDDVQILRWPIRGGPGAISIFRSDLEKLDEGEFLNDTLVEFGLKYTLDQLRDRGQAESQALADAMYLYSSFFFKRLTESRDIAKGYENVRKWTSKVDIFQKEFLVVPINEHLHWYLAIIVRPRLIFTRQKEEKKKGKAPTSVRRSARHNMIVQDSAEEDGPEAIQTHAEQPRPARQRRIVHSSDGDSQRDSSGLSSAESEEPPMVQMGEDEQKVMMPDDPLAAEAEDGDAGTDSQIDQLDSSHDALGDTDDEHQAGGTVSHQGLLSSGTHPGVTEWVAKGQNPADQSAASASSAAGPQILPPQMSTPPHNTYRRGQTLLGQGSSTPRGDVVPPTPSGSSQTAPGQSGAADQGDADDESAEDQVLIVPSTISMDPQDQDGPVTDINGQLERMGVDSAYQHVQEDNDPMDIDEVEEEEFSIQETRFSNSGAGPSRHGANFDSSSCIDNPGRGQLVGGSGSPASTSGRVPLTIKPGEGRQRNAQPQPQALSLRERLQMPPAQDDDFQVVDRTVKLIPPSQQNQESSGPSRPRARPLGAAATSSRADSSTTSQRSQPATKTRAYDPEVPTIIFFDSLSNSHRPAGTSLTKYLKMEALHKRPEELAKLGLELPADEAEARKKVLEELTDCNVVNAIVPEQPNSCDCGVYLLHFFRQFFSDPVRFLELIEDQHKNAIPYRVGNVSSLWKGEDGPKQRAFWRGAIKDNTAAWEEVRKRDEEQRAEERKKRLAERAAAESAEGSPAPGASTPTNPEDTSTGQRGSASASASATANLNATDVAMLEPRLRPRNSAGANTSTASTLSQAGKSVATRSAPARGSARKSAAAGRKGEEGTNANNAIALSDSE</sequence>
<evidence type="ECO:0000313" key="8">
    <source>
        <dbReference type="EMBL" id="KAK0530763.1"/>
    </source>
</evidence>
<evidence type="ECO:0000256" key="6">
    <source>
        <dbReference type="SAM" id="MobiDB-lite"/>
    </source>
</evidence>
<dbReference type="InterPro" id="IPR051947">
    <property type="entry name" value="Sentrin-specific_protease"/>
</dbReference>
<dbReference type="InterPro" id="IPR038765">
    <property type="entry name" value="Papain-like_cys_pep_sf"/>
</dbReference>
<gene>
    <name evidence="8" type="ORF">OC842_003823</name>
</gene>
<dbReference type="Gene3D" id="3.40.395.10">
    <property type="entry name" value="Adenoviral Proteinase, Chain A"/>
    <property type="match status" value="2"/>
</dbReference>
<reference evidence="8" key="1">
    <citation type="journal article" date="2023" name="PhytoFront">
        <title>Draft Genome Resources of Seven Strains of Tilletia horrida, Causal Agent of Kernel Smut of Rice.</title>
        <authorList>
            <person name="Khanal S."/>
            <person name="Antony Babu S."/>
            <person name="Zhou X.G."/>
        </authorList>
    </citation>
    <scope>NUCLEOTIDE SEQUENCE</scope>
    <source>
        <strain evidence="8">TX3</strain>
    </source>
</reference>
<evidence type="ECO:0000256" key="5">
    <source>
        <dbReference type="ARBA" id="ARBA00022801"/>
    </source>
</evidence>
<comment type="similarity">
    <text evidence="1">Belongs to the peptidase C48 family.</text>
</comment>
<keyword evidence="4" id="KW-0833">Ubl conjugation pathway</keyword>
<evidence type="ECO:0000256" key="1">
    <source>
        <dbReference type="ARBA" id="ARBA00005234"/>
    </source>
</evidence>
<keyword evidence="5" id="KW-0378">Hydrolase</keyword>
<feature type="compositionally biased region" description="Polar residues" evidence="6">
    <location>
        <begin position="12"/>
        <end position="25"/>
    </location>
</feature>
<evidence type="ECO:0000256" key="4">
    <source>
        <dbReference type="ARBA" id="ARBA00022786"/>
    </source>
</evidence>
<keyword evidence="2" id="KW-0597">Phosphoprotein</keyword>
<accession>A0AAN6GAT8</accession>
<organism evidence="8 9">
    <name type="scientific">Tilletia horrida</name>
    <dbReference type="NCBI Taxonomy" id="155126"/>
    <lineage>
        <taxon>Eukaryota</taxon>
        <taxon>Fungi</taxon>
        <taxon>Dikarya</taxon>
        <taxon>Basidiomycota</taxon>
        <taxon>Ustilaginomycotina</taxon>
        <taxon>Exobasidiomycetes</taxon>
        <taxon>Tilletiales</taxon>
        <taxon>Tilletiaceae</taxon>
        <taxon>Tilletia</taxon>
    </lineage>
</organism>
<feature type="region of interest" description="Disordered" evidence="6">
    <location>
        <begin position="827"/>
        <end position="1104"/>
    </location>
</feature>
<evidence type="ECO:0000313" key="9">
    <source>
        <dbReference type="Proteomes" id="UP001176521"/>
    </source>
</evidence>
<dbReference type="PANTHER" id="PTHR46896">
    <property type="entry name" value="SENTRIN-SPECIFIC PROTEASE"/>
    <property type="match status" value="1"/>
</dbReference>
<feature type="compositionally biased region" description="Low complexity" evidence="6">
    <location>
        <begin position="1411"/>
        <end position="1426"/>
    </location>
</feature>
<feature type="domain" description="Ubiquitin-like protease family profile" evidence="7">
    <location>
        <begin position="623"/>
        <end position="1257"/>
    </location>
</feature>
<feature type="region of interest" description="Disordered" evidence="6">
    <location>
        <begin position="735"/>
        <end position="810"/>
    </location>
</feature>
<feature type="compositionally biased region" description="Polar residues" evidence="6">
    <location>
        <begin position="68"/>
        <end position="82"/>
    </location>
</feature>
<feature type="compositionally biased region" description="Polar residues" evidence="6">
    <location>
        <begin position="1347"/>
        <end position="1361"/>
    </location>
</feature>
<dbReference type="EMBL" id="JAPDMQ010000205">
    <property type="protein sequence ID" value="KAK0530763.1"/>
    <property type="molecule type" value="Genomic_DNA"/>
</dbReference>